<dbReference type="Proteomes" id="UP000008792">
    <property type="component" value="Unassembled WGS sequence"/>
</dbReference>
<gene>
    <name evidence="1" type="primary">Dvir\GJ25947</name>
    <name evidence="1" type="ORF">Dvir_GJ25947</name>
</gene>
<keyword evidence="2" id="KW-1185">Reference proteome</keyword>
<accession>A0A0Q9WMD8</accession>
<reference evidence="1 2" key="1">
    <citation type="journal article" date="2007" name="Nature">
        <title>Evolution of genes and genomes on the Drosophila phylogeny.</title>
        <authorList>
            <consortium name="Drosophila 12 Genomes Consortium"/>
            <person name="Clark A.G."/>
            <person name="Eisen M.B."/>
            <person name="Smith D.R."/>
            <person name="Bergman C.M."/>
            <person name="Oliver B."/>
            <person name="Markow T.A."/>
            <person name="Kaufman T.C."/>
            <person name="Kellis M."/>
            <person name="Gelbart W."/>
            <person name="Iyer V.N."/>
            <person name="Pollard D.A."/>
            <person name="Sackton T.B."/>
            <person name="Larracuente A.M."/>
            <person name="Singh N.D."/>
            <person name="Abad J.P."/>
            <person name="Abt D.N."/>
            <person name="Adryan B."/>
            <person name="Aguade M."/>
            <person name="Akashi H."/>
            <person name="Anderson W.W."/>
            <person name="Aquadro C.F."/>
            <person name="Ardell D.H."/>
            <person name="Arguello R."/>
            <person name="Artieri C.G."/>
            <person name="Barbash D.A."/>
            <person name="Barker D."/>
            <person name="Barsanti P."/>
            <person name="Batterham P."/>
            <person name="Batzoglou S."/>
            <person name="Begun D."/>
            <person name="Bhutkar A."/>
            <person name="Blanco E."/>
            <person name="Bosak S.A."/>
            <person name="Bradley R.K."/>
            <person name="Brand A.D."/>
            <person name="Brent M.R."/>
            <person name="Brooks A.N."/>
            <person name="Brown R.H."/>
            <person name="Butlin R.K."/>
            <person name="Caggese C."/>
            <person name="Calvi B.R."/>
            <person name="Bernardo de Carvalho A."/>
            <person name="Caspi A."/>
            <person name="Castrezana S."/>
            <person name="Celniker S.E."/>
            <person name="Chang J.L."/>
            <person name="Chapple C."/>
            <person name="Chatterji S."/>
            <person name="Chinwalla A."/>
            <person name="Civetta A."/>
            <person name="Clifton S.W."/>
            <person name="Comeron J.M."/>
            <person name="Costello J.C."/>
            <person name="Coyne J.A."/>
            <person name="Daub J."/>
            <person name="David R.G."/>
            <person name="Delcher A.L."/>
            <person name="Delehaunty K."/>
            <person name="Do C.B."/>
            <person name="Ebling H."/>
            <person name="Edwards K."/>
            <person name="Eickbush T."/>
            <person name="Evans J.D."/>
            <person name="Filipski A."/>
            <person name="Findeiss S."/>
            <person name="Freyhult E."/>
            <person name="Fulton L."/>
            <person name="Fulton R."/>
            <person name="Garcia A.C."/>
            <person name="Gardiner A."/>
            <person name="Garfield D.A."/>
            <person name="Garvin B.E."/>
            <person name="Gibson G."/>
            <person name="Gilbert D."/>
            <person name="Gnerre S."/>
            <person name="Godfrey J."/>
            <person name="Good R."/>
            <person name="Gotea V."/>
            <person name="Gravely B."/>
            <person name="Greenberg A.J."/>
            <person name="Griffiths-Jones S."/>
            <person name="Gross S."/>
            <person name="Guigo R."/>
            <person name="Gustafson E.A."/>
            <person name="Haerty W."/>
            <person name="Hahn M.W."/>
            <person name="Halligan D.L."/>
            <person name="Halpern A.L."/>
            <person name="Halter G.M."/>
            <person name="Han M.V."/>
            <person name="Heger A."/>
            <person name="Hillier L."/>
            <person name="Hinrichs A.S."/>
            <person name="Holmes I."/>
            <person name="Hoskins R.A."/>
            <person name="Hubisz M.J."/>
            <person name="Hultmark D."/>
            <person name="Huntley M.A."/>
            <person name="Jaffe D.B."/>
            <person name="Jagadeeshan S."/>
            <person name="Jeck W.R."/>
            <person name="Johnson J."/>
            <person name="Jones C.D."/>
            <person name="Jordan W.C."/>
            <person name="Karpen G.H."/>
            <person name="Kataoka E."/>
            <person name="Keightley P.D."/>
            <person name="Kheradpour P."/>
            <person name="Kirkness E.F."/>
            <person name="Koerich L.B."/>
            <person name="Kristiansen K."/>
            <person name="Kudrna D."/>
            <person name="Kulathinal R.J."/>
            <person name="Kumar S."/>
            <person name="Kwok R."/>
            <person name="Lander E."/>
            <person name="Langley C.H."/>
            <person name="Lapoint R."/>
            <person name="Lazzaro B.P."/>
            <person name="Lee S.J."/>
            <person name="Levesque L."/>
            <person name="Li R."/>
            <person name="Lin C.F."/>
            <person name="Lin M.F."/>
            <person name="Lindblad-Toh K."/>
            <person name="Llopart A."/>
            <person name="Long M."/>
            <person name="Low L."/>
            <person name="Lozovsky E."/>
            <person name="Lu J."/>
            <person name="Luo M."/>
            <person name="Machado C.A."/>
            <person name="Makalowski W."/>
            <person name="Marzo M."/>
            <person name="Matsuda M."/>
            <person name="Matzkin L."/>
            <person name="McAllister B."/>
            <person name="McBride C.S."/>
            <person name="McKernan B."/>
            <person name="McKernan K."/>
            <person name="Mendez-Lago M."/>
            <person name="Minx P."/>
            <person name="Mollenhauer M.U."/>
            <person name="Montooth K."/>
            <person name="Mount S.M."/>
            <person name="Mu X."/>
            <person name="Myers E."/>
            <person name="Negre B."/>
            <person name="Newfeld S."/>
            <person name="Nielsen R."/>
            <person name="Noor M.A."/>
            <person name="O'Grady P."/>
            <person name="Pachter L."/>
            <person name="Papaceit M."/>
            <person name="Parisi M.J."/>
            <person name="Parisi M."/>
            <person name="Parts L."/>
            <person name="Pedersen J.S."/>
            <person name="Pesole G."/>
            <person name="Phillippy A.M."/>
            <person name="Ponting C.P."/>
            <person name="Pop M."/>
            <person name="Porcelli D."/>
            <person name="Powell J.R."/>
            <person name="Prohaska S."/>
            <person name="Pruitt K."/>
            <person name="Puig M."/>
            <person name="Quesneville H."/>
            <person name="Ram K.R."/>
            <person name="Rand D."/>
            <person name="Rasmussen M.D."/>
            <person name="Reed L.K."/>
            <person name="Reenan R."/>
            <person name="Reily A."/>
            <person name="Remington K.A."/>
            <person name="Rieger T.T."/>
            <person name="Ritchie M.G."/>
            <person name="Robin C."/>
            <person name="Rogers Y.H."/>
            <person name="Rohde C."/>
            <person name="Rozas J."/>
            <person name="Rubenfield M.J."/>
            <person name="Ruiz A."/>
            <person name="Russo S."/>
            <person name="Salzberg S.L."/>
            <person name="Sanchez-Gracia A."/>
            <person name="Saranga D.J."/>
            <person name="Sato H."/>
            <person name="Schaeffer S.W."/>
            <person name="Schatz M.C."/>
            <person name="Schlenke T."/>
            <person name="Schwartz R."/>
            <person name="Segarra C."/>
            <person name="Singh R.S."/>
            <person name="Sirot L."/>
            <person name="Sirota M."/>
            <person name="Sisneros N.B."/>
            <person name="Smith C.D."/>
            <person name="Smith T.F."/>
            <person name="Spieth J."/>
            <person name="Stage D.E."/>
            <person name="Stark A."/>
            <person name="Stephan W."/>
            <person name="Strausberg R.L."/>
            <person name="Strempel S."/>
            <person name="Sturgill D."/>
            <person name="Sutton G."/>
            <person name="Sutton G.G."/>
            <person name="Tao W."/>
            <person name="Teichmann S."/>
            <person name="Tobari Y.N."/>
            <person name="Tomimura Y."/>
            <person name="Tsolas J.M."/>
            <person name="Valente V.L."/>
            <person name="Venter E."/>
            <person name="Venter J.C."/>
            <person name="Vicario S."/>
            <person name="Vieira F.G."/>
            <person name="Vilella A.J."/>
            <person name="Villasante A."/>
            <person name="Walenz B."/>
            <person name="Wang J."/>
            <person name="Wasserman M."/>
            <person name="Watts T."/>
            <person name="Wilson D."/>
            <person name="Wilson R.K."/>
            <person name="Wing R.A."/>
            <person name="Wolfner M.F."/>
            <person name="Wong A."/>
            <person name="Wong G.K."/>
            <person name="Wu C.I."/>
            <person name="Wu G."/>
            <person name="Yamamoto D."/>
            <person name="Yang H.P."/>
            <person name="Yang S.P."/>
            <person name="Yorke J.A."/>
            <person name="Yoshida K."/>
            <person name="Zdobnov E."/>
            <person name="Zhang P."/>
            <person name="Zhang Y."/>
            <person name="Zimin A.V."/>
            <person name="Baldwin J."/>
            <person name="Abdouelleil A."/>
            <person name="Abdulkadir J."/>
            <person name="Abebe A."/>
            <person name="Abera B."/>
            <person name="Abreu J."/>
            <person name="Acer S.C."/>
            <person name="Aftuck L."/>
            <person name="Alexander A."/>
            <person name="An P."/>
            <person name="Anderson E."/>
            <person name="Anderson S."/>
            <person name="Arachi H."/>
            <person name="Azer M."/>
            <person name="Bachantsang P."/>
            <person name="Barry A."/>
            <person name="Bayul T."/>
            <person name="Berlin A."/>
            <person name="Bessette D."/>
            <person name="Bloom T."/>
            <person name="Blye J."/>
            <person name="Boguslavskiy L."/>
            <person name="Bonnet C."/>
            <person name="Boukhgalter B."/>
            <person name="Bourzgui I."/>
            <person name="Brown A."/>
            <person name="Cahill P."/>
            <person name="Channer S."/>
            <person name="Cheshatsang Y."/>
            <person name="Chuda L."/>
            <person name="Citroen M."/>
            <person name="Collymore A."/>
            <person name="Cooke P."/>
            <person name="Costello M."/>
            <person name="D'Aco K."/>
            <person name="Daza R."/>
            <person name="De Haan G."/>
            <person name="DeGray S."/>
            <person name="DeMaso C."/>
            <person name="Dhargay N."/>
            <person name="Dooley K."/>
            <person name="Dooley E."/>
            <person name="Doricent M."/>
            <person name="Dorje P."/>
            <person name="Dorjee K."/>
            <person name="Dupes A."/>
            <person name="Elong R."/>
            <person name="Falk J."/>
            <person name="Farina A."/>
            <person name="Faro S."/>
            <person name="Ferguson D."/>
            <person name="Fisher S."/>
            <person name="Foley C.D."/>
            <person name="Franke A."/>
            <person name="Friedrich D."/>
            <person name="Gadbois L."/>
            <person name="Gearin G."/>
            <person name="Gearin C.R."/>
            <person name="Giannoukos G."/>
            <person name="Goode T."/>
            <person name="Graham J."/>
            <person name="Grandbois E."/>
            <person name="Grewal S."/>
            <person name="Gyaltsen K."/>
            <person name="Hafez N."/>
            <person name="Hagos B."/>
            <person name="Hall J."/>
            <person name="Henson C."/>
            <person name="Hollinger A."/>
            <person name="Honan T."/>
            <person name="Huard M.D."/>
            <person name="Hughes L."/>
            <person name="Hurhula B."/>
            <person name="Husby M.E."/>
            <person name="Kamat A."/>
            <person name="Kanga B."/>
            <person name="Kashin S."/>
            <person name="Khazanovich D."/>
            <person name="Kisner P."/>
            <person name="Lance K."/>
            <person name="Lara M."/>
            <person name="Lee W."/>
            <person name="Lennon N."/>
            <person name="Letendre F."/>
            <person name="LeVine R."/>
            <person name="Lipovsky A."/>
            <person name="Liu X."/>
            <person name="Liu J."/>
            <person name="Liu S."/>
            <person name="Lokyitsang T."/>
            <person name="Lokyitsang Y."/>
            <person name="Lubonja R."/>
            <person name="Lui A."/>
            <person name="MacDonald P."/>
            <person name="Magnisalis V."/>
            <person name="Maru K."/>
            <person name="Matthews C."/>
            <person name="McCusker W."/>
            <person name="McDonough S."/>
            <person name="Mehta T."/>
            <person name="Meldrim J."/>
            <person name="Meneus L."/>
            <person name="Mihai O."/>
            <person name="Mihalev A."/>
            <person name="Mihova T."/>
            <person name="Mittelman R."/>
            <person name="Mlenga V."/>
            <person name="Montmayeur A."/>
            <person name="Mulrain L."/>
            <person name="Navidi A."/>
            <person name="Naylor J."/>
            <person name="Negash T."/>
            <person name="Nguyen T."/>
            <person name="Nguyen N."/>
            <person name="Nicol R."/>
            <person name="Norbu C."/>
            <person name="Norbu N."/>
            <person name="Novod N."/>
            <person name="O'Neill B."/>
            <person name="Osman S."/>
            <person name="Markiewicz E."/>
            <person name="Oyono O.L."/>
            <person name="Patti C."/>
            <person name="Phunkhang P."/>
            <person name="Pierre F."/>
            <person name="Priest M."/>
            <person name="Raghuraman S."/>
            <person name="Rege F."/>
            <person name="Reyes R."/>
            <person name="Rise C."/>
            <person name="Rogov P."/>
            <person name="Ross K."/>
            <person name="Ryan E."/>
            <person name="Settipalli S."/>
            <person name="Shea T."/>
            <person name="Sherpa N."/>
            <person name="Shi L."/>
            <person name="Shih D."/>
            <person name="Sparrow T."/>
            <person name="Spaulding J."/>
            <person name="Stalker J."/>
            <person name="Stange-Thomann N."/>
            <person name="Stavropoulos S."/>
            <person name="Stone C."/>
            <person name="Strader C."/>
            <person name="Tesfaye S."/>
            <person name="Thomson T."/>
            <person name="Thoulutsang Y."/>
            <person name="Thoulutsang D."/>
            <person name="Topham K."/>
            <person name="Topping I."/>
            <person name="Tsamla T."/>
            <person name="Vassiliev H."/>
            <person name="Vo A."/>
            <person name="Wangchuk T."/>
            <person name="Wangdi T."/>
            <person name="Weiand M."/>
            <person name="Wilkinson J."/>
            <person name="Wilson A."/>
            <person name="Yadav S."/>
            <person name="Young G."/>
            <person name="Yu Q."/>
            <person name="Zembek L."/>
            <person name="Zhong D."/>
            <person name="Zimmer A."/>
            <person name="Zwirko Z."/>
            <person name="Jaffe D.B."/>
            <person name="Alvarez P."/>
            <person name="Brockman W."/>
            <person name="Butler J."/>
            <person name="Chin C."/>
            <person name="Gnerre S."/>
            <person name="Grabherr M."/>
            <person name="Kleber M."/>
            <person name="Mauceli E."/>
            <person name="MacCallum I."/>
        </authorList>
    </citation>
    <scope>NUCLEOTIDE SEQUENCE [LARGE SCALE GENOMIC DNA]</scope>
    <source>
        <strain evidence="2">Tucson 15010-1051.87</strain>
    </source>
</reference>
<evidence type="ECO:0000313" key="2">
    <source>
        <dbReference type="Proteomes" id="UP000008792"/>
    </source>
</evidence>
<protein>
    <submittedName>
        <fullName evidence="1">Uncharacterized protein, isoform A</fullName>
    </submittedName>
</protein>
<dbReference type="AlphaFoldDB" id="A0A0Q9WMD8"/>
<dbReference type="EMBL" id="CH940665">
    <property type="protein sequence ID" value="KRF85334.1"/>
    <property type="molecule type" value="Genomic_DNA"/>
</dbReference>
<proteinExistence type="predicted"/>
<sequence length="88" mass="9984">MADDKMRLNVVVSRNWSHCTTTNGLNWIATMMDEEYWQVLLLASSSVLSRLSGTRPQPRRGSNGVPDCAKGVPEVWRRILQKAYLPSH</sequence>
<name>A0A0Q9WMD8_DROVI</name>
<evidence type="ECO:0000313" key="1">
    <source>
        <dbReference type="EMBL" id="KRF85334.1"/>
    </source>
</evidence>
<organism evidence="1 2">
    <name type="scientific">Drosophila virilis</name>
    <name type="common">Fruit fly</name>
    <dbReference type="NCBI Taxonomy" id="7244"/>
    <lineage>
        <taxon>Eukaryota</taxon>
        <taxon>Metazoa</taxon>
        <taxon>Ecdysozoa</taxon>
        <taxon>Arthropoda</taxon>
        <taxon>Hexapoda</taxon>
        <taxon>Insecta</taxon>
        <taxon>Pterygota</taxon>
        <taxon>Neoptera</taxon>
        <taxon>Endopterygota</taxon>
        <taxon>Diptera</taxon>
        <taxon>Brachycera</taxon>
        <taxon>Muscomorpha</taxon>
        <taxon>Ephydroidea</taxon>
        <taxon>Drosophilidae</taxon>
        <taxon>Drosophila</taxon>
    </lineage>
</organism>
<dbReference type="InParanoid" id="A0A0Q9WMD8"/>